<comment type="caution">
    <text evidence="1">The sequence shown here is derived from an EMBL/GenBank/DDBJ whole genome shotgun (WGS) entry which is preliminary data.</text>
</comment>
<proteinExistence type="predicted"/>
<gene>
    <name evidence="1" type="ORF">HGM15179_003558</name>
</gene>
<sequence length="109" mass="12164">MGNFNHPSIYKRDSTVGHRQSWRPLEYISFFIQVTEEQCSLDLLLTNKEGLTVDVRVKGSSDNEMAEFGVLKGDSASPMEMDTNVPKWTDYTFHMGSSGPGFITGIALV</sequence>
<evidence type="ECO:0000313" key="2">
    <source>
        <dbReference type="Proteomes" id="UP000796761"/>
    </source>
</evidence>
<dbReference type="AlphaFoldDB" id="A0A8K1GTR5"/>
<reference evidence="1" key="1">
    <citation type="submission" date="2019-04" db="EMBL/GenBank/DDBJ databases">
        <title>Genome assembly of Zosterops borbonicus 15179.</title>
        <authorList>
            <person name="Leroy T."/>
            <person name="Anselmetti Y."/>
            <person name="Tilak M.-K."/>
            <person name="Nabholz B."/>
        </authorList>
    </citation>
    <scope>NUCLEOTIDE SEQUENCE</scope>
    <source>
        <strain evidence="1">HGM_15179</strain>
        <tissue evidence="1">Muscle</tissue>
    </source>
</reference>
<organism evidence="1 2">
    <name type="scientific">Zosterops borbonicus</name>
    <dbReference type="NCBI Taxonomy" id="364589"/>
    <lineage>
        <taxon>Eukaryota</taxon>
        <taxon>Metazoa</taxon>
        <taxon>Chordata</taxon>
        <taxon>Craniata</taxon>
        <taxon>Vertebrata</taxon>
        <taxon>Euteleostomi</taxon>
        <taxon>Archelosauria</taxon>
        <taxon>Archosauria</taxon>
        <taxon>Dinosauria</taxon>
        <taxon>Saurischia</taxon>
        <taxon>Theropoda</taxon>
        <taxon>Coelurosauria</taxon>
        <taxon>Aves</taxon>
        <taxon>Neognathae</taxon>
        <taxon>Neoaves</taxon>
        <taxon>Telluraves</taxon>
        <taxon>Australaves</taxon>
        <taxon>Passeriformes</taxon>
        <taxon>Sylvioidea</taxon>
        <taxon>Zosteropidae</taxon>
        <taxon>Zosterops</taxon>
    </lineage>
</organism>
<evidence type="ECO:0000313" key="1">
    <source>
        <dbReference type="EMBL" id="TRZ23544.1"/>
    </source>
</evidence>
<accession>A0A8K1GTR5</accession>
<name>A0A8K1GTR5_9PASS</name>
<dbReference type="Proteomes" id="UP000796761">
    <property type="component" value="Unassembled WGS sequence"/>
</dbReference>
<keyword evidence="2" id="KW-1185">Reference proteome</keyword>
<protein>
    <submittedName>
        <fullName evidence="1">Uncharacterized protein</fullName>
    </submittedName>
</protein>
<dbReference type="EMBL" id="SWJQ01000071">
    <property type="protein sequence ID" value="TRZ23544.1"/>
    <property type="molecule type" value="Genomic_DNA"/>
</dbReference>